<feature type="compositionally biased region" description="Basic and acidic residues" evidence="2">
    <location>
        <begin position="556"/>
        <end position="582"/>
    </location>
</feature>
<protein>
    <recommendedName>
        <fullName evidence="4">Swiss Army Knife protein DSP-PTPase phosphatase domain-containing protein</fullName>
    </recommendedName>
</protein>
<name>A0A2A9P9T3_OPHUN</name>
<dbReference type="Pfam" id="PF22784">
    <property type="entry name" value="PTP-SAK"/>
    <property type="match status" value="1"/>
</dbReference>
<gene>
    <name evidence="5" type="ORF">XA68_14343</name>
</gene>
<feature type="chain" id="PRO_5012744337" description="Swiss Army Knife protein DSP-PTPase phosphatase domain-containing protein" evidence="3">
    <location>
        <begin position="19"/>
        <end position="881"/>
    </location>
</feature>
<feature type="region of interest" description="Disordered" evidence="2">
    <location>
        <begin position="556"/>
        <end position="711"/>
    </location>
</feature>
<reference evidence="5 6" key="2">
    <citation type="journal article" date="2017" name="Sci. Rep.">
        <title>Ant-infecting Ophiocordyceps genomes reveal a high diversity of potential behavioral manipulation genes and a possible major role for enterotoxins.</title>
        <authorList>
            <person name="de Bekker C."/>
            <person name="Ohm R.A."/>
            <person name="Evans H.C."/>
            <person name="Brachmann A."/>
            <person name="Hughes D.P."/>
        </authorList>
    </citation>
    <scope>NUCLEOTIDE SEQUENCE [LARGE SCALE GENOMIC DNA]</scope>
    <source>
        <strain evidence="5 6">SC16a</strain>
    </source>
</reference>
<dbReference type="GO" id="GO:0016791">
    <property type="term" value="F:phosphatase activity"/>
    <property type="evidence" value="ECO:0007669"/>
    <property type="project" value="UniProtKB-ARBA"/>
</dbReference>
<dbReference type="Proteomes" id="UP000037136">
    <property type="component" value="Unassembled WGS sequence"/>
</dbReference>
<keyword evidence="6" id="KW-1185">Reference proteome</keyword>
<evidence type="ECO:0000256" key="2">
    <source>
        <dbReference type="SAM" id="MobiDB-lite"/>
    </source>
</evidence>
<feature type="region of interest" description="Disordered" evidence="2">
    <location>
        <begin position="397"/>
        <end position="421"/>
    </location>
</feature>
<feature type="signal peptide" evidence="3">
    <location>
        <begin position="1"/>
        <end position="18"/>
    </location>
</feature>
<feature type="compositionally biased region" description="Basic and acidic residues" evidence="2">
    <location>
        <begin position="649"/>
        <end position="677"/>
    </location>
</feature>
<feature type="compositionally biased region" description="Polar residues" evidence="2">
    <location>
        <begin position="683"/>
        <end position="692"/>
    </location>
</feature>
<evidence type="ECO:0000313" key="5">
    <source>
        <dbReference type="EMBL" id="PFH57964.1"/>
    </source>
</evidence>
<keyword evidence="1" id="KW-0378">Hydrolase</keyword>
<organism evidence="5 6">
    <name type="scientific">Ophiocordyceps unilateralis</name>
    <name type="common">Zombie-ant fungus</name>
    <name type="synonym">Torrubia unilateralis</name>
    <dbReference type="NCBI Taxonomy" id="268505"/>
    <lineage>
        <taxon>Eukaryota</taxon>
        <taxon>Fungi</taxon>
        <taxon>Dikarya</taxon>
        <taxon>Ascomycota</taxon>
        <taxon>Pezizomycotina</taxon>
        <taxon>Sordariomycetes</taxon>
        <taxon>Hypocreomycetidae</taxon>
        <taxon>Hypocreales</taxon>
        <taxon>Ophiocordycipitaceae</taxon>
        <taxon>Ophiocordyceps</taxon>
    </lineage>
</organism>
<dbReference type="STRING" id="268505.A0A2A9P9T3"/>
<evidence type="ECO:0000313" key="6">
    <source>
        <dbReference type="Proteomes" id="UP000037136"/>
    </source>
</evidence>
<evidence type="ECO:0000256" key="3">
    <source>
        <dbReference type="SAM" id="SignalP"/>
    </source>
</evidence>
<proteinExistence type="predicted"/>
<feature type="domain" description="Swiss Army Knife protein DSP-PTPase phosphatase" evidence="4">
    <location>
        <begin position="92"/>
        <end position="177"/>
    </location>
</feature>
<dbReference type="OrthoDB" id="4926752at2759"/>
<sequence>MLCHISHILLTFISVSQAYGTQNNTASATLNKRYHANILPESSMKNCDGQRVLEGHGISRFSWITDNLSPGDKLARSSAPHFFCNDNSHAINDESIGFLREKGIRHVISLNSEAGREDIVKALKDNDIQYTQLPTSDWEPLSLDALVQGVESFIVRPRSPTLIWCGFGHGRTGTLITAIQMFRLREQSFPARQLDQKDYGKNNVETQEQRDLLDIYQYTLDSEFEIEGYTKLLAGDYYFSFASAVRKASRAKATQPFEPKVSNMKYQSIINVVRELAWTRQVFRRFATLAETLLMEGGDLAETRRAEKATVQVQPASSMDELLEHLWEVLKEIVIMRVFIQDYKPLAAPSATLRNLFDFAANFVNTKLKTIVTASRVMRTEAARLYFQHLANNAEDVTREIEENETRKPMDATDSAPTEQDYEASAIEIEQAAASIPAVDKFGTVTEKASGSGRQMVGEKDVPAVDEVESHGIMSIDQSDTRHPSAVSENNMNTAAVEKVEVDETSPAGKTKKTGDIETVTEEAVMDEAKSPTLVEDVLDTAMNEETAQEKVEKVVNRLTSEPEHPTTATDARETDLEDKASEIVSEEAGDMFQEINAMTKETHKNDVRNPTPAAKAEKSSADDGAKQSGATSEAKHATTTEEADREVEESHRVPGETRTRKDGDSRLEMAQEEKMQEAATSKAENPEQQPSVEGAKDVEESNDSSSNGLLDAIGGVLTAVGSVAGAQVLKNMAITKGTRQDSSRQGPHAEGSPEPSVGSIEPIEAPIEVSAKETLHLVQEAMEECVHEALEKLPSPPRGSVAKYRSKTRSKMKLMGRAISSPWPSSELETGKGLNQTWQRREERQEERAWMVEILRPVVERLLVRVLSQRLEEFERQLWK</sequence>
<evidence type="ECO:0000256" key="1">
    <source>
        <dbReference type="ARBA" id="ARBA00022801"/>
    </source>
</evidence>
<dbReference type="SUPFAM" id="SSF52799">
    <property type="entry name" value="(Phosphotyrosine protein) phosphatases II"/>
    <property type="match status" value="1"/>
</dbReference>
<feature type="compositionally biased region" description="Basic and acidic residues" evidence="2">
    <location>
        <begin position="616"/>
        <end position="626"/>
    </location>
</feature>
<accession>A0A2A9P9T3</accession>
<feature type="compositionally biased region" description="Basic and acidic residues" evidence="2">
    <location>
        <begin position="397"/>
        <end position="411"/>
    </location>
</feature>
<comment type="caution">
    <text evidence="5">The sequence shown here is derived from an EMBL/GenBank/DDBJ whole genome shotgun (WGS) entry which is preliminary data.</text>
</comment>
<dbReference type="InterPro" id="IPR029021">
    <property type="entry name" value="Prot-tyrosine_phosphatase-like"/>
</dbReference>
<dbReference type="InterPro" id="IPR057023">
    <property type="entry name" value="PTP-SAK"/>
</dbReference>
<keyword evidence="3" id="KW-0732">Signal</keyword>
<feature type="region of interest" description="Disordered" evidence="2">
    <location>
        <begin position="736"/>
        <end position="761"/>
    </location>
</feature>
<dbReference type="EMBL" id="LAZP02000345">
    <property type="protein sequence ID" value="PFH57964.1"/>
    <property type="molecule type" value="Genomic_DNA"/>
</dbReference>
<reference evidence="5 6" key="1">
    <citation type="journal article" date="2015" name="BMC Genomics">
        <title>Gene expression during zombie ant biting behavior reflects the complexity underlying fungal parasitic behavioral manipulation.</title>
        <authorList>
            <person name="de Bekker C."/>
            <person name="Ohm R.A."/>
            <person name="Loreto R.G."/>
            <person name="Sebastian A."/>
            <person name="Albert I."/>
            <person name="Merrow M."/>
            <person name="Brachmann A."/>
            <person name="Hughes D.P."/>
        </authorList>
    </citation>
    <scope>NUCLEOTIDE SEQUENCE [LARGE SCALE GENOMIC DNA]</scope>
    <source>
        <strain evidence="5 6">SC16a</strain>
    </source>
</reference>
<dbReference type="AlphaFoldDB" id="A0A2A9P9T3"/>
<dbReference type="Gene3D" id="3.90.190.10">
    <property type="entry name" value="Protein tyrosine phosphatase superfamily"/>
    <property type="match status" value="1"/>
</dbReference>
<evidence type="ECO:0000259" key="4">
    <source>
        <dbReference type="Pfam" id="PF22784"/>
    </source>
</evidence>